<keyword evidence="2" id="KW-1185">Reference proteome</keyword>
<accession>A0A8B6BH51</accession>
<sequence length="89" mass="10270">MHCLPVSYHYELDALEVAKTYYNDQETYLQNNHQNDSFLSGLTAQAKGQVHRLAMVILAMDNAQKVLKDLKESRNKRNDENLSKKSMVI</sequence>
<comment type="caution">
    <text evidence="1">The sequence shown here is derived from an EMBL/GenBank/DDBJ whole genome shotgun (WGS) entry which is preliminary data.</text>
</comment>
<reference evidence="1" key="1">
    <citation type="submission" date="2018-11" db="EMBL/GenBank/DDBJ databases">
        <authorList>
            <person name="Alioto T."/>
            <person name="Alioto T."/>
        </authorList>
    </citation>
    <scope>NUCLEOTIDE SEQUENCE</scope>
</reference>
<dbReference type="OrthoDB" id="10637728at2759"/>
<evidence type="ECO:0000313" key="2">
    <source>
        <dbReference type="Proteomes" id="UP000596742"/>
    </source>
</evidence>
<dbReference type="EMBL" id="UYJE01000106">
    <property type="protein sequence ID" value="VDH90250.1"/>
    <property type="molecule type" value="Genomic_DNA"/>
</dbReference>
<name>A0A8B6BH51_MYTGA</name>
<proteinExistence type="predicted"/>
<dbReference type="Proteomes" id="UP000596742">
    <property type="component" value="Unassembled WGS sequence"/>
</dbReference>
<gene>
    <name evidence="1" type="ORF">MGAL_10B014371</name>
</gene>
<organism evidence="1 2">
    <name type="scientific">Mytilus galloprovincialis</name>
    <name type="common">Mediterranean mussel</name>
    <dbReference type="NCBI Taxonomy" id="29158"/>
    <lineage>
        <taxon>Eukaryota</taxon>
        <taxon>Metazoa</taxon>
        <taxon>Spiralia</taxon>
        <taxon>Lophotrochozoa</taxon>
        <taxon>Mollusca</taxon>
        <taxon>Bivalvia</taxon>
        <taxon>Autobranchia</taxon>
        <taxon>Pteriomorphia</taxon>
        <taxon>Mytilida</taxon>
        <taxon>Mytiloidea</taxon>
        <taxon>Mytilidae</taxon>
        <taxon>Mytilinae</taxon>
        <taxon>Mytilus</taxon>
    </lineage>
</organism>
<evidence type="ECO:0000313" key="1">
    <source>
        <dbReference type="EMBL" id="VDH90250.1"/>
    </source>
</evidence>
<protein>
    <submittedName>
        <fullName evidence="1">Uncharacterized protein</fullName>
    </submittedName>
</protein>
<dbReference type="AlphaFoldDB" id="A0A8B6BH51"/>